<dbReference type="RefSeq" id="WP_150168709.1">
    <property type="nucleotide sequence ID" value="NZ_CP029193.1"/>
</dbReference>
<dbReference type="GO" id="GO:0047661">
    <property type="term" value="F:amino-acid racemase activity"/>
    <property type="evidence" value="ECO:0007669"/>
    <property type="project" value="InterPro"/>
</dbReference>
<dbReference type="PANTHER" id="PTHR21198">
    <property type="entry name" value="GLUTAMATE RACEMASE"/>
    <property type="match status" value="1"/>
</dbReference>
<dbReference type="Pfam" id="PF01177">
    <property type="entry name" value="Asp_Glu_race"/>
    <property type="match status" value="1"/>
</dbReference>
<dbReference type="InterPro" id="IPR001920">
    <property type="entry name" value="Asp/Glu_race"/>
</dbReference>
<dbReference type="PROSITE" id="PS00923">
    <property type="entry name" value="ASP_GLU_RACEMASE_1"/>
    <property type="match status" value="1"/>
</dbReference>
<dbReference type="PANTHER" id="PTHR21198:SF7">
    <property type="entry name" value="ASPARTATE-GLUTAMATE RACEMASE FAMILY"/>
    <property type="match status" value="1"/>
</dbReference>
<evidence type="ECO:0000313" key="3">
    <source>
        <dbReference type="EMBL" id="QES27624.1"/>
    </source>
</evidence>
<dbReference type="Gene3D" id="3.40.50.1860">
    <property type="match status" value="2"/>
</dbReference>
<dbReference type="InterPro" id="IPR004380">
    <property type="entry name" value="Asp_race"/>
</dbReference>
<proteinExistence type="inferred from homology"/>
<keyword evidence="2" id="KW-0413">Isomerase</keyword>
<evidence type="ECO:0000256" key="1">
    <source>
        <dbReference type="ARBA" id="ARBA00007847"/>
    </source>
</evidence>
<dbReference type="NCBIfam" id="TIGR00035">
    <property type="entry name" value="asp_race"/>
    <property type="match status" value="1"/>
</dbReference>
<dbReference type="InterPro" id="IPR015942">
    <property type="entry name" value="Asp/Glu/hydantoin_racemase"/>
</dbReference>
<evidence type="ECO:0000256" key="2">
    <source>
        <dbReference type="ARBA" id="ARBA00023235"/>
    </source>
</evidence>
<keyword evidence="4" id="KW-1185">Reference proteome</keyword>
<name>A0A5P2BB33_STRVZ</name>
<protein>
    <submittedName>
        <fullName evidence="3">Aspartate/glutamate racemase</fullName>
    </submittedName>
</protein>
<sequence>MKTIGLIGGMSWESSAEYYRLLNELVRDRLGGLHSARCVLYSVDFAEIERLQVQGEWVRAGDVLAAAAKGVEAAGADLVLICTNTMHKVADQVQAAISVPLLHLGDATAEAVHRAGVTRVGLLGTAFTMEQDFCRERLSAHGLDVLVPDEAGRGLVHRVIYEELCLGVVREESRAAYQEVIRRLVDRGAQGVILGCTEIELLIGQEHSPVPVFPTTRLHAEAAVDAAFGTSG</sequence>
<dbReference type="AlphaFoldDB" id="A0A5P2BB33"/>
<accession>A0A5P2BB33</accession>
<comment type="similarity">
    <text evidence="1">Belongs to the aspartate/glutamate racemases family.</text>
</comment>
<dbReference type="InterPro" id="IPR018187">
    <property type="entry name" value="Asp/Glu_racemase_AS_1"/>
</dbReference>
<gene>
    <name evidence="3" type="ORF">DEJ47_15275</name>
</gene>
<reference evidence="3 4" key="1">
    <citation type="submission" date="2018-05" db="EMBL/GenBank/DDBJ databases">
        <title>Streptomyces venezuelae.</title>
        <authorList>
            <person name="Kim W."/>
            <person name="Lee N."/>
            <person name="Cho B.-K."/>
        </authorList>
    </citation>
    <scope>NUCLEOTIDE SEQUENCE [LARGE SCALE GENOMIC DNA]</scope>
    <source>
        <strain evidence="3 4">ATCC 14583</strain>
    </source>
</reference>
<organism evidence="3 4">
    <name type="scientific">Streptomyces venezuelae</name>
    <dbReference type="NCBI Taxonomy" id="54571"/>
    <lineage>
        <taxon>Bacteria</taxon>
        <taxon>Bacillati</taxon>
        <taxon>Actinomycetota</taxon>
        <taxon>Actinomycetes</taxon>
        <taxon>Kitasatosporales</taxon>
        <taxon>Streptomycetaceae</taxon>
        <taxon>Streptomyces</taxon>
    </lineage>
</organism>
<evidence type="ECO:0000313" key="4">
    <source>
        <dbReference type="Proteomes" id="UP000323046"/>
    </source>
</evidence>
<dbReference type="Proteomes" id="UP000323046">
    <property type="component" value="Chromosome"/>
</dbReference>
<dbReference type="OrthoDB" id="9803739at2"/>
<dbReference type="EMBL" id="CP029193">
    <property type="protein sequence ID" value="QES27624.1"/>
    <property type="molecule type" value="Genomic_DNA"/>
</dbReference>
<dbReference type="SUPFAM" id="SSF53681">
    <property type="entry name" value="Aspartate/glutamate racemase"/>
    <property type="match status" value="2"/>
</dbReference>